<feature type="domain" description="Beta-glucuronidase C-terminal" evidence="1">
    <location>
        <begin position="42"/>
        <end position="161"/>
    </location>
</feature>
<comment type="caution">
    <text evidence="2">The sequence shown here is derived from an EMBL/GenBank/DDBJ whole genome shotgun (WGS) entry which is preliminary data.</text>
</comment>
<name>A0A9W8JNM7_9AGAR</name>
<dbReference type="Gene3D" id="2.60.40.1180">
    <property type="entry name" value="Golgi alpha-mannosidase II"/>
    <property type="match status" value="1"/>
</dbReference>
<dbReference type="Pfam" id="PF16862">
    <property type="entry name" value="Glyco_hydro_79C"/>
    <property type="match status" value="1"/>
</dbReference>
<keyword evidence="3" id="KW-1185">Reference proteome</keyword>
<accession>A0A9W8JNM7</accession>
<protein>
    <recommendedName>
        <fullName evidence="1">Beta-glucuronidase C-terminal domain-containing protein</fullName>
    </recommendedName>
</protein>
<sequence length="181" mass="19277">MPRNYAMQMAHSSFSGALFHVGGQNVFCNAFTPNGGSPNTPAYAIYENENPVRVLLFNYISDSSGANDLTVGISIGGGQTGQQNGTPGQVRVKYVIHTLLQLASSVSQKGNFTWVAQVLETFGANFESDGRLRGQENIEIVSCDQSNNVCNIRVPAPGVALVFLTGDALSEVERGATTTFP</sequence>
<evidence type="ECO:0000313" key="2">
    <source>
        <dbReference type="EMBL" id="KAJ2936149.1"/>
    </source>
</evidence>
<reference evidence="2" key="1">
    <citation type="submission" date="2022-06" db="EMBL/GenBank/DDBJ databases">
        <title>Genome Sequence of Candolleomyces eurysporus.</title>
        <authorList>
            <person name="Buettner E."/>
        </authorList>
    </citation>
    <scope>NUCLEOTIDE SEQUENCE</scope>
    <source>
        <strain evidence="2">VTCC 930004</strain>
    </source>
</reference>
<organism evidence="2 3">
    <name type="scientific">Candolleomyces eurysporus</name>
    <dbReference type="NCBI Taxonomy" id="2828524"/>
    <lineage>
        <taxon>Eukaryota</taxon>
        <taxon>Fungi</taxon>
        <taxon>Dikarya</taxon>
        <taxon>Basidiomycota</taxon>
        <taxon>Agaricomycotina</taxon>
        <taxon>Agaricomycetes</taxon>
        <taxon>Agaricomycetidae</taxon>
        <taxon>Agaricales</taxon>
        <taxon>Agaricineae</taxon>
        <taxon>Psathyrellaceae</taxon>
        <taxon>Candolleomyces</taxon>
    </lineage>
</organism>
<dbReference type="InterPro" id="IPR031728">
    <property type="entry name" value="GlcAase_C"/>
</dbReference>
<dbReference type="AlphaFoldDB" id="A0A9W8JNM7"/>
<evidence type="ECO:0000259" key="1">
    <source>
        <dbReference type="Pfam" id="PF16862"/>
    </source>
</evidence>
<evidence type="ECO:0000313" key="3">
    <source>
        <dbReference type="Proteomes" id="UP001140091"/>
    </source>
</evidence>
<dbReference type="EMBL" id="JANBPK010000161">
    <property type="protein sequence ID" value="KAJ2936149.1"/>
    <property type="molecule type" value="Genomic_DNA"/>
</dbReference>
<dbReference type="InterPro" id="IPR013780">
    <property type="entry name" value="Glyco_hydro_b"/>
</dbReference>
<dbReference type="OrthoDB" id="3063460at2759"/>
<gene>
    <name evidence="2" type="ORF">H1R20_g947</name>
</gene>
<feature type="non-terminal residue" evidence="2">
    <location>
        <position position="181"/>
    </location>
</feature>
<dbReference type="Proteomes" id="UP001140091">
    <property type="component" value="Unassembled WGS sequence"/>
</dbReference>
<proteinExistence type="predicted"/>